<keyword evidence="3" id="KW-1185">Reference proteome</keyword>
<comment type="caution">
    <text evidence="2">The sequence shown here is derived from an EMBL/GenBank/DDBJ whole genome shotgun (WGS) entry which is preliminary data.</text>
</comment>
<keyword evidence="1" id="KW-1133">Transmembrane helix</keyword>
<feature type="transmembrane region" description="Helical" evidence="1">
    <location>
        <begin position="53"/>
        <end position="76"/>
    </location>
</feature>
<keyword evidence="1" id="KW-0472">Membrane</keyword>
<proteinExistence type="predicted"/>
<name>A0A852U0A3_9ACTN</name>
<evidence type="ECO:0000313" key="3">
    <source>
        <dbReference type="Proteomes" id="UP000589036"/>
    </source>
</evidence>
<feature type="transmembrane region" description="Helical" evidence="1">
    <location>
        <begin position="97"/>
        <end position="117"/>
    </location>
</feature>
<accession>A0A852U0A3</accession>
<evidence type="ECO:0000313" key="2">
    <source>
        <dbReference type="EMBL" id="NYE47450.1"/>
    </source>
</evidence>
<dbReference type="RefSeq" id="WP_179643389.1">
    <property type="nucleotide sequence ID" value="NZ_BAAAYY010000015.1"/>
</dbReference>
<dbReference type="EMBL" id="JACCCC010000001">
    <property type="protein sequence ID" value="NYE47450.1"/>
    <property type="molecule type" value="Genomic_DNA"/>
</dbReference>
<feature type="transmembrane region" description="Helical" evidence="1">
    <location>
        <begin position="151"/>
        <end position="173"/>
    </location>
</feature>
<organism evidence="2 3">
    <name type="scientific">Spinactinospora alkalitolerans</name>
    <dbReference type="NCBI Taxonomy" id="687207"/>
    <lineage>
        <taxon>Bacteria</taxon>
        <taxon>Bacillati</taxon>
        <taxon>Actinomycetota</taxon>
        <taxon>Actinomycetes</taxon>
        <taxon>Streptosporangiales</taxon>
        <taxon>Nocardiopsidaceae</taxon>
        <taxon>Spinactinospora</taxon>
    </lineage>
</organism>
<protein>
    <submittedName>
        <fullName evidence="2">Uncharacterized protein</fullName>
    </submittedName>
</protein>
<dbReference type="AlphaFoldDB" id="A0A852U0A3"/>
<evidence type="ECO:0000256" key="1">
    <source>
        <dbReference type="SAM" id="Phobius"/>
    </source>
</evidence>
<sequence>MGTAHTTDGRRAAVSPGTPRWAFRAAYAVPLCLLPSSVWRAQLVVATDLADGWYLLVLSAVEMGLGLLTLGLVHSWGEIVPRWVPLLGGRRLPTRAVVIPASVGAAAVTLLCAYAVLNGIFHLVTPEQARALSPGLFDVPEQPDAEPPGGWVVAAYAPLLAWGPLLAVVTCAYHRRRTRTA</sequence>
<feature type="transmembrane region" description="Helical" evidence="1">
    <location>
        <begin position="21"/>
        <end position="41"/>
    </location>
</feature>
<keyword evidence="1" id="KW-0812">Transmembrane</keyword>
<gene>
    <name evidence="2" type="ORF">HDA32_002570</name>
</gene>
<dbReference type="Proteomes" id="UP000589036">
    <property type="component" value="Unassembled WGS sequence"/>
</dbReference>
<reference evidence="2 3" key="1">
    <citation type="submission" date="2020-07" db="EMBL/GenBank/DDBJ databases">
        <title>Sequencing the genomes of 1000 actinobacteria strains.</title>
        <authorList>
            <person name="Klenk H.-P."/>
        </authorList>
    </citation>
    <scope>NUCLEOTIDE SEQUENCE [LARGE SCALE GENOMIC DNA]</scope>
    <source>
        <strain evidence="2 3">CXB654</strain>
    </source>
</reference>